<reference evidence="2" key="1">
    <citation type="submission" date="2023-07" db="EMBL/GenBank/DDBJ databases">
        <authorList>
            <consortium name="AG Swart"/>
            <person name="Singh M."/>
            <person name="Singh A."/>
            <person name="Seah K."/>
            <person name="Emmerich C."/>
        </authorList>
    </citation>
    <scope>NUCLEOTIDE SEQUENCE</scope>
    <source>
        <strain evidence="2">DP1</strain>
    </source>
</reference>
<gene>
    <name evidence="2" type="ORF">ECRASSUSDP1_LOCUS25757</name>
</gene>
<protein>
    <submittedName>
        <fullName evidence="2">Uncharacterized protein</fullName>
    </submittedName>
</protein>
<keyword evidence="3" id="KW-1185">Reference proteome</keyword>
<feature type="chain" id="PRO_5042271165" evidence="1">
    <location>
        <begin position="22"/>
        <end position="118"/>
    </location>
</feature>
<organism evidence="2 3">
    <name type="scientific">Euplotes crassus</name>
    <dbReference type="NCBI Taxonomy" id="5936"/>
    <lineage>
        <taxon>Eukaryota</taxon>
        <taxon>Sar</taxon>
        <taxon>Alveolata</taxon>
        <taxon>Ciliophora</taxon>
        <taxon>Intramacronucleata</taxon>
        <taxon>Spirotrichea</taxon>
        <taxon>Hypotrichia</taxon>
        <taxon>Euplotida</taxon>
        <taxon>Euplotidae</taxon>
        <taxon>Moneuplotes</taxon>
    </lineage>
</organism>
<dbReference type="Proteomes" id="UP001295684">
    <property type="component" value="Unassembled WGS sequence"/>
</dbReference>
<evidence type="ECO:0000313" key="3">
    <source>
        <dbReference type="Proteomes" id="UP001295684"/>
    </source>
</evidence>
<sequence>MVWHNLSCVLANFLFLDSILKVSVNVKEALEISNFSMDQAKLSILIEQCKAEKELIFTSCLFKIRDMQNLFKNSERTKKIDLLFNDNHYVDVSIEPAEDLPILPFSDILEAYKDPEDS</sequence>
<comment type="caution">
    <text evidence="2">The sequence shown here is derived from an EMBL/GenBank/DDBJ whole genome shotgun (WGS) entry which is preliminary data.</text>
</comment>
<feature type="signal peptide" evidence="1">
    <location>
        <begin position="1"/>
        <end position="21"/>
    </location>
</feature>
<evidence type="ECO:0000313" key="2">
    <source>
        <dbReference type="EMBL" id="CAI2384235.1"/>
    </source>
</evidence>
<proteinExistence type="predicted"/>
<name>A0AAD1Y4T7_EUPCR</name>
<accession>A0AAD1Y4T7</accession>
<evidence type="ECO:0000256" key="1">
    <source>
        <dbReference type="SAM" id="SignalP"/>
    </source>
</evidence>
<dbReference type="EMBL" id="CAMPGE010026553">
    <property type="protein sequence ID" value="CAI2384235.1"/>
    <property type="molecule type" value="Genomic_DNA"/>
</dbReference>
<keyword evidence="1" id="KW-0732">Signal</keyword>
<dbReference type="AlphaFoldDB" id="A0AAD1Y4T7"/>